<evidence type="ECO:0000313" key="2">
    <source>
        <dbReference type="Proteomes" id="UP000231358"/>
    </source>
</evidence>
<dbReference type="AlphaFoldDB" id="A0A2G7FJU5"/>
<keyword evidence="2" id="KW-1185">Reference proteome</keyword>
<gene>
    <name evidence="1" type="ORF">AARAC_002666</name>
</gene>
<name>A0A2G7FJU5_9EURO</name>
<comment type="caution">
    <text evidence="1">The sequence shown here is derived from an EMBL/GenBank/DDBJ whole genome shotgun (WGS) entry which is preliminary data.</text>
</comment>
<organism evidence="1 2">
    <name type="scientific">Aspergillus arachidicola</name>
    <dbReference type="NCBI Taxonomy" id="656916"/>
    <lineage>
        <taxon>Eukaryota</taxon>
        <taxon>Fungi</taxon>
        <taxon>Dikarya</taxon>
        <taxon>Ascomycota</taxon>
        <taxon>Pezizomycotina</taxon>
        <taxon>Eurotiomycetes</taxon>
        <taxon>Eurotiomycetidae</taxon>
        <taxon>Eurotiales</taxon>
        <taxon>Aspergillaceae</taxon>
        <taxon>Aspergillus</taxon>
        <taxon>Aspergillus subgen. Circumdati</taxon>
    </lineage>
</organism>
<evidence type="ECO:0000313" key="1">
    <source>
        <dbReference type="EMBL" id="PIG80888.1"/>
    </source>
</evidence>
<accession>A0A2G7FJU5</accession>
<sequence>MNAVVVNATQINNRIICAGKDAALQIATNNTSRLHNQLMERVLERRLKVQQRAIGKLDHASESSFADIQLLFTETHLKWCGIGMARGPGLSASESVGEYKWWSVLTSQLQSDELGLL</sequence>
<protein>
    <submittedName>
        <fullName evidence="1">Uncharacterized protein</fullName>
    </submittedName>
</protein>
<dbReference type="EMBL" id="NEXV01000592">
    <property type="protein sequence ID" value="PIG80888.1"/>
    <property type="molecule type" value="Genomic_DNA"/>
</dbReference>
<proteinExistence type="predicted"/>
<dbReference type="Proteomes" id="UP000231358">
    <property type="component" value="Unassembled WGS sequence"/>
</dbReference>
<reference evidence="1 2" key="1">
    <citation type="submission" date="2017-05" db="EMBL/GenBank/DDBJ databases">
        <title>Genome sequence for an aflatoxigenic pathogen of Argentinian peanut, Aspergillus arachidicola.</title>
        <authorList>
            <person name="Moore G."/>
            <person name="Beltz S.B."/>
            <person name="Mack B.M."/>
        </authorList>
    </citation>
    <scope>NUCLEOTIDE SEQUENCE [LARGE SCALE GENOMIC DNA]</scope>
    <source>
        <strain evidence="1 2">CBS 117610</strain>
    </source>
</reference>